<keyword evidence="4" id="KW-1185">Reference proteome</keyword>
<evidence type="ECO:0000313" key="4">
    <source>
        <dbReference type="Proteomes" id="UP000078555"/>
    </source>
</evidence>
<accession>A0A1A8YRF4</accession>
<reference evidence="1" key="1">
    <citation type="submission" date="2016-05" db="EMBL/GenBank/DDBJ databases">
        <authorList>
            <person name="Lavstsen T."/>
            <person name="Jespersen J.S."/>
        </authorList>
    </citation>
    <scope>NUCLEOTIDE SEQUENCE [LARGE SCALE GENOMIC DNA]</scope>
</reference>
<gene>
    <name evidence="1" type="ORF">POVWA1_021060</name>
    <name evidence="2" type="ORF">POVWA2_021040</name>
</gene>
<dbReference type="EMBL" id="FLRE01000084">
    <property type="protein sequence ID" value="SBT34673.1"/>
    <property type="molecule type" value="Genomic_DNA"/>
</dbReference>
<evidence type="ECO:0000313" key="1">
    <source>
        <dbReference type="EMBL" id="SBT34213.1"/>
    </source>
</evidence>
<proteinExistence type="predicted"/>
<name>A0A1A8YRF4_PLAOA</name>
<dbReference type="Proteomes" id="UP000078550">
    <property type="component" value="Unassembled WGS sequence"/>
</dbReference>
<dbReference type="Proteomes" id="UP000078555">
    <property type="component" value="Unassembled WGS sequence"/>
</dbReference>
<evidence type="ECO:0000313" key="3">
    <source>
        <dbReference type="Proteomes" id="UP000078550"/>
    </source>
</evidence>
<dbReference type="EMBL" id="FLRD01000068">
    <property type="protein sequence ID" value="SBT34213.1"/>
    <property type="molecule type" value="Genomic_DNA"/>
</dbReference>
<dbReference type="AlphaFoldDB" id="A0A1A8YRF4"/>
<protein>
    <submittedName>
        <fullName evidence="1">Uncharacterized protein</fullName>
    </submittedName>
</protein>
<organism evidence="1 4">
    <name type="scientific">Plasmodium ovale wallikeri</name>
    <dbReference type="NCBI Taxonomy" id="864142"/>
    <lineage>
        <taxon>Eukaryota</taxon>
        <taxon>Sar</taxon>
        <taxon>Alveolata</taxon>
        <taxon>Apicomplexa</taxon>
        <taxon>Aconoidasida</taxon>
        <taxon>Haemosporida</taxon>
        <taxon>Plasmodiidae</taxon>
        <taxon>Plasmodium</taxon>
        <taxon>Plasmodium (Plasmodium)</taxon>
    </lineage>
</organism>
<evidence type="ECO:0000313" key="2">
    <source>
        <dbReference type="EMBL" id="SBT34673.1"/>
    </source>
</evidence>
<sequence length="114" mass="13126">MLSRRSTSPPTALRKSPYLASENSFFRYVSALPRPREPTLFISHTMRLCPPQNVAYQIFLLPRIIYENGVSTRKRAVKLTTLSGKHTHIYTYIHIYIYVCTEHNVAILLECNAA</sequence>
<reference evidence="3 4" key="2">
    <citation type="submission" date="2016-05" db="EMBL/GenBank/DDBJ databases">
        <authorList>
            <person name="Naeem Raeece"/>
        </authorList>
    </citation>
    <scope>NUCLEOTIDE SEQUENCE [LARGE SCALE GENOMIC DNA]</scope>
</reference>